<dbReference type="GO" id="GO:0005634">
    <property type="term" value="C:nucleus"/>
    <property type="evidence" value="ECO:0007669"/>
    <property type="project" value="TreeGrafter"/>
</dbReference>
<sequence length="468" mass="53040">MHDDVNDASVEIEIQPHPLLIKPSGNAFTSESNLRDTSCGLFALFPDELILQVLGYLSEDELNAVGATSKGMYGFSRAEELWKSLFIESPACKEHFTWRGTWRRTVLNLSETSEARIALPNLFSDALYRPFHMSQVPLGPFVSRIPLQNQILRFSDMSAEEFNTKYSNTPFVLTSPVKDWPGFGEWTYKTLVSKYGDIKFRAESVDWRLRDYVAYMENQSDESPLYLFDRAFVEKTNSEMEAGFTVPDCFGKDFFEVLGSDRPDRRWMILGPERSGSTFHKDPNATSAWNAVVEGEKYWIMFPPDSPPPGVFVSEDQSEVTSPLSIAEWLVGFHKVARRIPGCVEGICKAGEILHVPSGWWHLVVNTQPSLALTQNFVPTTRLPAALEFLDKQRHSISGFNCERVKDPYALFVQRMEEQYPGELKKAMEALEAKYNRKTKWEMLVEDKKGSSGGFSFGFAGGDDSDDD</sequence>
<organism evidence="2 3">
    <name type="scientific">Sphaerosporella brunnea</name>
    <dbReference type="NCBI Taxonomy" id="1250544"/>
    <lineage>
        <taxon>Eukaryota</taxon>
        <taxon>Fungi</taxon>
        <taxon>Dikarya</taxon>
        <taxon>Ascomycota</taxon>
        <taxon>Pezizomycotina</taxon>
        <taxon>Pezizomycetes</taxon>
        <taxon>Pezizales</taxon>
        <taxon>Pyronemataceae</taxon>
        <taxon>Sphaerosporella</taxon>
    </lineage>
</organism>
<dbReference type="InParanoid" id="A0A5J5ELP1"/>
<dbReference type="OrthoDB" id="424465at2759"/>
<proteinExistence type="predicted"/>
<dbReference type="Gene3D" id="1.20.1280.50">
    <property type="match status" value="1"/>
</dbReference>
<name>A0A5J5ELP1_9PEZI</name>
<dbReference type="PANTHER" id="PTHR12480:SF21">
    <property type="entry name" value="JMJC DOMAIN-CONTAINING PROTEIN 8"/>
    <property type="match status" value="1"/>
</dbReference>
<dbReference type="SMART" id="SM00558">
    <property type="entry name" value="JmjC"/>
    <property type="match status" value="1"/>
</dbReference>
<dbReference type="InterPro" id="IPR001810">
    <property type="entry name" value="F-box_dom"/>
</dbReference>
<dbReference type="InterPro" id="IPR050910">
    <property type="entry name" value="JMJD6_ArgDemeth/LysHydrox"/>
</dbReference>
<protein>
    <submittedName>
        <fullName evidence="2">Phosphatidylserine-specific receptor PtdSerR</fullName>
    </submittedName>
</protein>
<dbReference type="SUPFAM" id="SSF81383">
    <property type="entry name" value="F-box domain"/>
    <property type="match status" value="1"/>
</dbReference>
<dbReference type="EMBL" id="VXIS01000226">
    <property type="protein sequence ID" value="KAA8896143.1"/>
    <property type="molecule type" value="Genomic_DNA"/>
</dbReference>
<comment type="caution">
    <text evidence="2">The sequence shown here is derived from an EMBL/GenBank/DDBJ whole genome shotgun (WGS) entry which is preliminary data.</text>
</comment>
<gene>
    <name evidence="2" type="ORF">FN846DRAFT_817393</name>
</gene>
<dbReference type="AlphaFoldDB" id="A0A5J5ELP1"/>
<dbReference type="InterPro" id="IPR041667">
    <property type="entry name" value="Cupin_8"/>
</dbReference>
<evidence type="ECO:0000313" key="2">
    <source>
        <dbReference type="EMBL" id="KAA8896143.1"/>
    </source>
</evidence>
<dbReference type="InterPro" id="IPR036047">
    <property type="entry name" value="F-box-like_dom_sf"/>
</dbReference>
<evidence type="ECO:0000313" key="3">
    <source>
        <dbReference type="Proteomes" id="UP000326924"/>
    </source>
</evidence>
<dbReference type="Pfam" id="PF12937">
    <property type="entry name" value="F-box-like"/>
    <property type="match status" value="1"/>
</dbReference>
<dbReference type="SUPFAM" id="SSF51197">
    <property type="entry name" value="Clavaminate synthase-like"/>
    <property type="match status" value="1"/>
</dbReference>
<evidence type="ECO:0000259" key="1">
    <source>
        <dbReference type="PROSITE" id="PS51184"/>
    </source>
</evidence>
<dbReference type="GO" id="GO:0000987">
    <property type="term" value="F:cis-regulatory region sequence-specific DNA binding"/>
    <property type="evidence" value="ECO:0007669"/>
    <property type="project" value="TreeGrafter"/>
</dbReference>
<dbReference type="Gene3D" id="2.60.120.650">
    <property type="entry name" value="Cupin"/>
    <property type="match status" value="1"/>
</dbReference>
<keyword evidence="3" id="KW-1185">Reference proteome</keyword>
<dbReference type="Proteomes" id="UP000326924">
    <property type="component" value="Unassembled WGS sequence"/>
</dbReference>
<dbReference type="Pfam" id="PF13621">
    <property type="entry name" value="Cupin_8"/>
    <property type="match status" value="1"/>
</dbReference>
<feature type="domain" description="JmjC" evidence="1">
    <location>
        <begin position="235"/>
        <end position="394"/>
    </location>
</feature>
<dbReference type="PROSITE" id="PS51184">
    <property type="entry name" value="JMJC"/>
    <property type="match status" value="1"/>
</dbReference>
<dbReference type="PANTHER" id="PTHR12480">
    <property type="entry name" value="ARGININE DEMETHYLASE AND LYSYL-HYDROXYLASE JMJD"/>
    <property type="match status" value="1"/>
</dbReference>
<accession>A0A5J5ELP1</accession>
<dbReference type="InterPro" id="IPR003347">
    <property type="entry name" value="JmjC_dom"/>
</dbReference>
<reference evidence="2 3" key="1">
    <citation type="submission" date="2019-09" db="EMBL/GenBank/DDBJ databases">
        <title>Draft genome of the ectomycorrhizal ascomycete Sphaerosporella brunnea.</title>
        <authorList>
            <consortium name="DOE Joint Genome Institute"/>
            <person name="Benucci G.M."/>
            <person name="Marozzi G."/>
            <person name="Antonielli L."/>
            <person name="Sanchez S."/>
            <person name="Marco P."/>
            <person name="Wang X."/>
            <person name="Falini L.B."/>
            <person name="Barry K."/>
            <person name="Haridas S."/>
            <person name="Lipzen A."/>
            <person name="Labutti K."/>
            <person name="Grigoriev I.V."/>
            <person name="Murat C."/>
            <person name="Martin F."/>
            <person name="Albertini E."/>
            <person name="Donnini D."/>
            <person name="Bonito G."/>
        </authorList>
    </citation>
    <scope>NUCLEOTIDE SEQUENCE [LARGE SCALE GENOMIC DNA]</scope>
    <source>
        <strain evidence="2 3">Sb_GMNB300</strain>
    </source>
</reference>
<keyword evidence="2" id="KW-0675">Receptor</keyword>